<sequence length="193" mass="20806">MDSGTVALLQVLLATALSSWHSDTAVVTATAFDGGATGLFGYPDDDHVIITQYGPMRYKPVTADEMNRPYDGGGPRGAAGHYKAEVIPLDIKTWKPMPGNAGGSGGGWVGRGAVGGSGRSEDFFDVPLRVGYTVRPVTTSTRRRRHDYYLMAAGYPSQSQPPPSPSQYLHRYHPGIRLPPPPQPPPAALLWRY</sequence>
<evidence type="ECO:0000256" key="1">
    <source>
        <dbReference type="SAM" id="SignalP"/>
    </source>
</evidence>
<keyword evidence="1" id="KW-0732">Signal</keyword>
<dbReference type="Proteomes" id="UP000325440">
    <property type="component" value="Unassembled WGS sequence"/>
</dbReference>
<keyword evidence="3" id="KW-1185">Reference proteome</keyword>
<protein>
    <submittedName>
        <fullName evidence="2">Uncharacterized protein</fullName>
    </submittedName>
</protein>
<organism evidence="2 3">
    <name type="scientific">Cinara cedri</name>
    <dbReference type="NCBI Taxonomy" id="506608"/>
    <lineage>
        <taxon>Eukaryota</taxon>
        <taxon>Metazoa</taxon>
        <taxon>Ecdysozoa</taxon>
        <taxon>Arthropoda</taxon>
        <taxon>Hexapoda</taxon>
        <taxon>Insecta</taxon>
        <taxon>Pterygota</taxon>
        <taxon>Neoptera</taxon>
        <taxon>Paraneoptera</taxon>
        <taxon>Hemiptera</taxon>
        <taxon>Sternorrhyncha</taxon>
        <taxon>Aphidomorpha</taxon>
        <taxon>Aphidoidea</taxon>
        <taxon>Aphididae</taxon>
        <taxon>Lachninae</taxon>
        <taxon>Cinara</taxon>
    </lineage>
</organism>
<feature type="chain" id="PRO_5022996965" evidence="1">
    <location>
        <begin position="19"/>
        <end position="193"/>
    </location>
</feature>
<dbReference type="AlphaFoldDB" id="A0A5E4MXY9"/>
<dbReference type="EMBL" id="CABPRJ010001432">
    <property type="protein sequence ID" value="VVC36383.1"/>
    <property type="molecule type" value="Genomic_DNA"/>
</dbReference>
<gene>
    <name evidence="2" type="ORF">CINCED_3A004094</name>
</gene>
<dbReference type="OrthoDB" id="6610480at2759"/>
<evidence type="ECO:0000313" key="3">
    <source>
        <dbReference type="Proteomes" id="UP000325440"/>
    </source>
</evidence>
<name>A0A5E4MXY9_9HEMI</name>
<accession>A0A5E4MXY9</accession>
<evidence type="ECO:0000313" key="2">
    <source>
        <dbReference type="EMBL" id="VVC36383.1"/>
    </source>
</evidence>
<reference evidence="2 3" key="1">
    <citation type="submission" date="2019-08" db="EMBL/GenBank/DDBJ databases">
        <authorList>
            <person name="Alioto T."/>
            <person name="Alioto T."/>
            <person name="Gomez Garrido J."/>
        </authorList>
    </citation>
    <scope>NUCLEOTIDE SEQUENCE [LARGE SCALE GENOMIC DNA]</scope>
</reference>
<proteinExistence type="predicted"/>
<feature type="signal peptide" evidence="1">
    <location>
        <begin position="1"/>
        <end position="18"/>
    </location>
</feature>